<protein>
    <submittedName>
        <fullName evidence="2">Uncharacterized protein</fullName>
    </submittedName>
</protein>
<keyword evidence="1" id="KW-1185">Reference proteome</keyword>
<evidence type="ECO:0000313" key="1">
    <source>
        <dbReference type="Proteomes" id="UP000887565"/>
    </source>
</evidence>
<proteinExistence type="predicted"/>
<dbReference type="Proteomes" id="UP000887565">
    <property type="component" value="Unplaced"/>
</dbReference>
<reference evidence="2" key="1">
    <citation type="submission" date="2022-11" db="UniProtKB">
        <authorList>
            <consortium name="WormBaseParasite"/>
        </authorList>
    </citation>
    <scope>IDENTIFICATION</scope>
</reference>
<dbReference type="AlphaFoldDB" id="A0A915IPD9"/>
<accession>A0A915IPD9</accession>
<name>A0A915IPD9_ROMCU</name>
<sequence>MTMFLYRDLDEYLSKINITSDLMALNSLTGNKKTFSRHSAPMANDNPGSVRHFVKTSSSANGATVAEAFIDAVGHEKHKDIYRMRKT</sequence>
<organism evidence="1 2">
    <name type="scientific">Romanomermis culicivorax</name>
    <name type="common">Nematode worm</name>
    <dbReference type="NCBI Taxonomy" id="13658"/>
    <lineage>
        <taxon>Eukaryota</taxon>
        <taxon>Metazoa</taxon>
        <taxon>Ecdysozoa</taxon>
        <taxon>Nematoda</taxon>
        <taxon>Enoplea</taxon>
        <taxon>Dorylaimia</taxon>
        <taxon>Mermithida</taxon>
        <taxon>Mermithoidea</taxon>
        <taxon>Mermithidae</taxon>
        <taxon>Romanomermis</taxon>
    </lineage>
</organism>
<dbReference type="WBParaSite" id="nRc.2.0.1.t15735-RA">
    <property type="protein sequence ID" value="nRc.2.0.1.t15735-RA"/>
    <property type="gene ID" value="nRc.2.0.1.g15735"/>
</dbReference>
<evidence type="ECO:0000313" key="2">
    <source>
        <dbReference type="WBParaSite" id="nRc.2.0.1.t15735-RA"/>
    </source>
</evidence>